<evidence type="ECO:0000313" key="1">
    <source>
        <dbReference type="EMBL" id="DAD65786.1"/>
    </source>
</evidence>
<reference evidence="1" key="1">
    <citation type="journal article" date="2021" name="Proc. Natl. Acad. Sci. U.S.A.">
        <title>A Catalog of Tens of Thousands of Viruses from Human Metagenomes Reveals Hidden Associations with Chronic Diseases.</title>
        <authorList>
            <person name="Tisza M.J."/>
            <person name="Buck C.B."/>
        </authorList>
    </citation>
    <scope>NUCLEOTIDE SEQUENCE</scope>
    <source>
        <strain evidence="1">Ctt4r3</strain>
    </source>
</reference>
<dbReference type="EMBL" id="BK014649">
    <property type="protein sequence ID" value="DAD65786.1"/>
    <property type="molecule type" value="Genomic_DNA"/>
</dbReference>
<organism evidence="1">
    <name type="scientific">CrAss-like virus sp. ctt4r3</name>
    <dbReference type="NCBI Taxonomy" id="2823619"/>
    <lineage>
        <taxon>Viruses</taxon>
        <taxon>Duplodnaviria</taxon>
        <taxon>Heunggongvirae</taxon>
        <taxon>Uroviricota</taxon>
        <taxon>Caudoviricetes</taxon>
        <taxon>Crassvirales</taxon>
    </lineage>
</organism>
<sequence length="48" mass="5182">MGLKHDTAKVVKNRIVISATTNEDNLIAKLVHKVNIKDSVVVAKIAGE</sequence>
<accession>A0A8S5L7Q4</accession>
<protein>
    <submittedName>
        <fullName evidence="1">Uncharacterized protein</fullName>
    </submittedName>
</protein>
<name>A0A8S5L7Q4_9CAUD</name>
<proteinExistence type="predicted"/>